<evidence type="ECO:0000256" key="1">
    <source>
        <dbReference type="SAM" id="MobiDB-lite"/>
    </source>
</evidence>
<accession>A0ABU2KAC1</accession>
<sequence>MSTGRRWTLPLVLLLTVLLGWVPAASAADDAGAGEPAAADRVVVIGVPGLVWSDVDPTTTPQVWDMAEQGSIGALSVRAARGTTCLLDGWATLGAGNRARFPGPDDGLPPVPLPTVPLPEDGPGVPVPEGAPEEPADDAVEPEPRVDTSLSYCGLQERIAAVALDDPAATVQRTADDEGTARFGAEPAALGAGVGCAAVAGRAAALAVAAPDVQLERRVVLPTDPAELTAFLDECPLSLVSLDHLTMAGRPGVDRTDDGTEPLPRAGALSRIDEAVGRVRAAVAELPQDALVLLAGISEVNDGRPQLHVGIATGPGFDTSGWLTSASTGRAPYVQLIDLAPTALRALGLDVPASMNGQPLRATADRPPLADAVAALEHVNVAATVHHRNVSTFFWLVVGVGVAVVVLGVLVLGLRGTRAARTGPGRRAPDALRVLCLAAAALPVATYLAGLAPWERTGSPLTSLVLAVLAAVVVVTAVALLGPWRRSELGPPLVVVAGTLATLVGDVLTGSNLELNGLLGYSAIVAGRFTGYGNLSFGLLSVSALLVTAAAAAAVGRRVPPERRSAAVAAVVLGAGVLTVGVIGAPALGRDFGGVLAALPGFLLLAMLLTEVRVTVVRLTAILAAAVLAVGSIAVLDWTGPAAERSHLGRFVEQVLTGEAWTVVSRKAEANLNILLGSPLAWMLPVALVAAVWLLRPGGPLRTVDGVPPGGLAPADAAVLRSALLVGALSLTLGAAVNDSGVALPATAAALLVPLLIWLAAAPRPGTPGKGEGVRGAADTGPDDDPDRVTVVSRGSTVWNA</sequence>
<feature type="region of interest" description="Disordered" evidence="1">
    <location>
        <begin position="102"/>
        <end position="144"/>
    </location>
</feature>
<feature type="transmembrane region" description="Helical" evidence="2">
    <location>
        <begin position="674"/>
        <end position="695"/>
    </location>
</feature>
<keyword evidence="2" id="KW-0472">Membrane</keyword>
<dbReference type="RefSeq" id="WP_311345950.1">
    <property type="nucleotide sequence ID" value="NZ_JAVREI010000010.1"/>
</dbReference>
<protein>
    <submittedName>
        <fullName evidence="4">Uncharacterized protein</fullName>
    </submittedName>
</protein>
<feature type="compositionally biased region" description="Low complexity" evidence="1">
    <location>
        <begin position="118"/>
        <end position="130"/>
    </location>
</feature>
<evidence type="ECO:0000256" key="2">
    <source>
        <dbReference type="SAM" id="Phobius"/>
    </source>
</evidence>
<feature type="transmembrane region" description="Helical" evidence="2">
    <location>
        <begin position="742"/>
        <end position="761"/>
    </location>
</feature>
<comment type="caution">
    <text evidence="4">The sequence shown here is derived from an EMBL/GenBank/DDBJ whole genome shotgun (WGS) entry which is preliminary data.</text>
</comment>
<dbReference type="InterPro" id="IPR017850">
    <property type="entry name" value="Alkaline_phosphatase_core_sf"/>
</dbReference>
<keyword evidence="5" id="KW-1185">Reference proteome</keyword>
<feature type="transmembrane region" description="Helical" evidence="2">
    <location>
        <begin position="434"/>
        <end position="454"/>
    </location>
</feature>
<dbReference type="SUPFAM" id="SSF53649">
    <property type="entry name" value="Alkaline phosphatase-like"/>
    <property type="match status" value="1"/>
</dbReference>
<proteinExistence type="predicted"/>
<reference evidence="5" key="1">
    <citation type="submission" date="2023-07" db="EMBL/GenBank/DDBJ databases">
        <title>30 novel species of actinomycetes from the DSMZ collection.</title>
        <authorList>
            <person name="Nouioui I."/>
        </authorList>
    </citation>
    <scope>NUCLEOTIDE SEQUENCE [LARGE SCALE GENOMIC DNA]</scope>
    <source>
        <strain evidence="5">DSM 46792</strain>
    </source>
</reference>
<dbReference type="Proteomes" id="UP001183222">
    <property type="component" value="Unassembled WGS sequence"/>
</dbReference>
<feature type="transmembrane region" description="Helical" evidence="2">
    <location>
        <begin position="493"/>
        <end position="513"/>
    </location>
</feature>
<dbReference type="EMBL" id="JAVREI010000010">
    <property type="protein sequence ID" value="MDT0277139.1"/>
    <property type="molecule type" value="Genomic_DNA"/>
</dbReference>
<gene>
    <name evidence="4" type="ORF">RM425_14615</name>
</gene>
<name>A0ABU2KAC1_9ACTN</name>
<keyword evidence="3" id="KW-0732">Signal</keyword>
<dbReference type="Gene3D" id="3.40.720.10">
    <property type="entry name" value="Alkaline Phosphatase, subunit A"/>
    <property type="match status" value="1"/>
</dbReference>
<feature type="compositionally biased region" description="Pro residues" evidence="1">
    <location>
        <begin position="107"/>
        <end position="117"/>
    </location>
</feature>
<keyword evidence="2" id="KW-1133">Transmembrane helix</keyword>
<feature type="transmembrane region" description="Helical" evidence="2">
    <location>
        <begin position="616"/>
        <end position="636"/>
    </location>
</feature>
<evidence type="ECO:0000256" key="3">
    <source>
        <dbReference type="SAM" id="SignalP"/>
    </source>
</evidence>
<feature type="region of interest" description="Disordered" evidence="1">
    <location>
        <begin position="767"/>
        <end position="801"/>
    </location>
</feature>
<feature type="transmembrane region" description="Helical" evidence="2">
    <location>
        <begin position="592"/>
        <end position="609"/>
    </location>
</feature>
<feature type="transmembrane region" description="Helical" evidence="2">
    <location>
        <begin position="393"/>
        <end position="414"/>
    </location>
</feature>
<feature type="transmembrane region" description="Helical" evidence="2">
    <location>
        <begin position="567"/>
        <end position="586"/>
    </location>
</feature>
<feature type="chain" id="PRO_5045253025" evidence="3">
    <location>
        <begin position="28"/>
        <end position="801"/>
    </location>
</feature>
<organism evidence="4 5">
    <name type="scientific">Blastococcus goldschmidtiae</name>
    <dbReference type="NCBI Taxonomy" id="3075546"/>
    <lineage>
        <taxon>Bacteria</taxon>
        <taxon>Bacillati</taxon>
        <taxon>Actinomycetota</taxon>
        <taxon>Actinomycetes</taxon>
        <taxon>Geodermatophilales</taxon>
        <taxon>Geodermatophilaceae</taxon>
        <taxon>Blastococcus</taxon>
    </lineage>
</organism>
<keyword evidence="2" id="KW-0812">Transmembrane</keyword>
<feature type="signal peptide" evidence="3">
    <location>
        <begin position="1"/>
        <end position="27"/>
    </location>
</feature>
<feature type="transmembrane region" description="Helical" evidence="2">
    <location>
        <begin position="533"/>
        <end position="555"/>
    </location>
</feature>
<evidence type="ECO:0000313" key="4">
    <source>
        <dbReference type="EMBL" id="MDT0277139.1"/>
    </source>
</evidence>
<feature type="transmembrane region" description="Helical" evidence="2">
    <location>
        <begin position="460"/>
        <end position="481"/>
    </location>
</feature>
<evidence type="ECO:0000313" key="5">
    <source>
        <dbReference type="Proteomes" id="UP001183222"/>
    </source>
</evidence>
<feature type="compositionally biased region" description="Acidic residues" evidence="1">
    <location>
        <begin position="131"/>
        <end position="141"/>
    </location>
</feature>